<gene>
    <name evidence="2" type="ORF">VFH_I215480</name>
</gene>
<dbReference type="Proteomes" id="UP001157006">
    <property type="component" value="Chromosome 1L"/>
</dbReference>
<organism evidence="2 3">
    <name type="scientific">Vicia faba</name>
    <name type="common">Broad bean</name>
    <name type="synonym">Faba vulgaris</name>
    <dbReference type="NCBI Taxonomy" id="3906"/>
    <lineage>
        <taxon>Eukaryota</taxon>
        <taxon>Viridiplantae</taxon>
        <taxon>Streptophyta</taxon>
        <taxon>Embryophyta</taxon>
        <taxon>Tracheophyta</taxon>
        <taxon>Spermatophyta</taxon>
        <taxon>Magnoliopsida</taxon>
        <taxon>eudicotyledons</taxon>
        <taxon>Gunneridae</taxon>
        <taxon>Pentapetalae</taxon>
        <taxon>rosids</taxon>
        <taxon>fabids</taxon>
        <taxon>Fabales</taxon>
        <taxon>Fabaceae</taxon>
        <taxon>Papilionoideae</taxon>
        <taxon>50 kb inversion clade</taxon>
        <taxon>NPAAA clade</taxon>
        <taxon>Hologalegina</taxon>
        <taxon>IRL clade</taxon>
        <taxon>Fabeae</taxon>
        <taxon>Vicia</taxon>
    </lineage>
</organism>
<feature type="region of interest" description="Disordered" evidence="1">
    <location>
        <begin position="1"/>
        <end position="21"/>
    </location>
</feature>
<evidence type="ECO:0000256" key="1">
    <source>
        <dbReference type="SAM" id="MobiDB-lite"/>
    </source>
</evidence>
<name>A0AAV0YLQ8_VICFA</name>
<keyword evidence="3" id="KW-1185">Reference proteome</keyword>
<proteinExistence type="predicted"/>
<reference evidence="2 3" key="1">
    <citation type="submission" date="2023-01" db="EMBL/GenBank/DDBJ databases">
        <authorList>
            <person name="Kreplak J."/>
        </authorList>
    </citation>
    <scope>NUCLEOTIDE SEQUENCE [LARGE SCALE GENOMIC DNA]</scope>
</reference>
<sequence length="195" mass="21822">MTPPLEKTTYLSTSHSTRKRRMHHLRGPLEQELAVKLAGPSVGFGKQGFVGRWMVRERNFPNDLRRGLGTVSNFPRWYITEGLLLPNPGSPSRKSHLRLFDFNLPLSRPGQSASSSEDLLGPTRFSHYPKSLSYLIWIRAFTLRSSACRSKVIGEAAGGKYLFITPLSPEPPGNNLGLQSADECLPSYPFPIVWV</sequence>
<dbReference type="AlphaFoldDB" id="A0AAV0YLQ8"/>
<evidence type="ECO:0000313" key="3">
    <source>
        <dbReference type="Proteomes" id="UP001157006"/>
    </source>
</evidence>
<accession>A0AAV0YLQ8</accession>
<protein>
    <submittedName>
        <fullName evidence="2">Uncharacterized protein</fullName>
    </submittedName>
</protein>
<dbReference type="EMBL" id="OX451736">
    <property type="protein sequence ID" value="CAI8585624.1"/>
    <property type="molecule type" value="Genomic_DNA"/>
</dbReference>
<evidence type="ECO:0000313" key="2">
    <source>
        <dbReference type="EMBL" id="CAI8585624.1"/>
    </source>
</evidence>